<dbReference type="GeneID" id="19012358"/>
<accession>K8ELE7</accession>
<sequence>MRNASDVTMFASSRGKSRETPRYQNLWDLIVNNDDICFKHVLPRLNPTDLKFLYEVNTETRALVKRSSRKRELRKTFKVEDMSSISTLEFVWENKSLWSGWWNQTSWFCWKVARTNKLELLKWIREEKKCEWDGSTINRAAFHGNLEMVKYCVANECPVDEWTCQFAARNGHLECLKYLREEAKAPWDYEVLHFAHAKKHLECLRYAIEKKCPTWSDYTERLKALEQSQ</sequence>
<protein>
    <submittedName>
        <fullName evidence="1">Uncharacterized protein</fullName>
    </submittedName>
</protein>
<dbReference type="InterPro" id="IPR002110">
    <property type="entry name" value="Ankyrin_rpt"/>
</dbReference>
<dbReference type="RefSeq" id="XP_007509751.1">
    <property type="nucleotide sequence ID" value="XM_007509689.1"/>
</dbReference>
<proteinExistence type="predicted"/>
<organism evidence="1 2">
    <name type="scientific">Bathycoccus prasinos</name>
    <dbReference type="NCBI Taxonomy" id="41875"/>
    <lineage>
        <taxon>Eukaryota</taxon>
        <taxon>Viridiplantae</taxon>
        <taxon>Chlorophyta</taxon>
        <taxon>Mamiellophyceae</taxon>
        <taxon>Mamiellales</taxon>
        <taxon>Bathycoccaceae</taxon>
        <taxon>Bathycoccus</taxon>
    </lineage>
</organism>
<dbReference type="OrthoDB" id="63514at2759"/>
<dbReference type="AlphaFoldDB" id="K8ELE7"/>
<evidence type="ECO:0000313" key="1">
    <source>
        <dbReference type="EMBL" id="CCO18866.1"/>
    </source>
</evidence>
<dbReference type="PANTHER" id="PTHR46586:SF3">
    <property type="entry name" value="ANKYRIN REPEAT-CONTAINING PROTEIN"/>
    <property type="match status" value="1"/>
</dbReference>
<dbReference type="InterPro" id="IPR036770">
    <property type="entry name" value="Ankyrin_rpt-contain_sf"/>
</dbReference>
<gene>
    <name evidence="1" type="ordered locus">Bathy12g00580</name>
</gene>
<dbReference type="PANTHER" id="PTHR46586">
    <property type="entry name" value="ANKYRIN REPEAT-CONTAINING PROTEIN"/>
    <property type="match status" value="1"/>
</dbReference>
<dbReference type="SUPFAM" id="SSF48403">
    <property type="entry name" value="Ankyrin repeat"/>
    <property type="match status" value="1"/>
</dbReference>
<keyword evidence="2" id="KW-1185">Reference proteome</keyword>
<dbReference type="KEGG" id="bpg:Bathy12g00580"/>
<dbReference type="Gene3D" id="1.25.40.20">
    <property type="entry name" value="Ankyrin repeat-containing domain"/>
    <property type="match status" value="1"/>
</dbReference>
<evidence type="ECO:0000313" key="2">
    <source>
        <dbReference type="Proteomes" id="UP000198341"/>
    </source>
</evidence>
<dbReference type="Pfam" id="PF13637">
    <property type="entry name" value="Ank_4"/>
    <property type="match status" value="1"/>
</dbReference>
<name>K8ELE7_9CHLO</name>
<dbReference type="InterPro" id="IPR052050">
    <property type="entry name" value="SecEffector_AnkRepeat"/>
</dbReference>
<dbReference type="Proteomes" id="UP000198341">
    <property type="component" value="Chromosome 12"/>
</dbReference>
<reference evidence="1 2" key="1">
    <citation type="submission" date="2011-10" db="EMBL/GenBank/DDBJ databases">
        <authorList>
            <person name="Genoscope - CEA"/>
        </authorList>
    </citation>
    <scope>NUCLEOTIDE SEQUENCE [LARGE SCALE GENOMIC DNA]</scope>
    <source>
        <strain evidence="1 2">RCC 1105</strain>
    </source>
</reference>
<dbReference type="EMBL" id="FO082267">
    <property type="protein sequence ID" value="CCO18866.1"/>
    <property type="molecule type" value="Genomic_DNA"/>
</dbReference>